<keyword evidence="9" id="KW-1185">Reference proteome</keyword>
<dbReference type="InterPro" id="IPR050481">
    <property type="entry name" value="UDP-glycosyltransf_plant"/>
</dbReference>
<dbReference type="FunFam" id="3.40.50.2000:FF:000080">
    <property type="entry name" value="Glycosyltransferase"/>
    <property type="match status" value="1"/>
</dbReference>
<dbReference type="PANTHER" id="PTHR48048">
    <property type="entry name" value="GLYCOSYLTRANSFERASE"/>
    <property type="match status" value="1"/>
</dbReference>
<evidence type="ECO:0000256" key="1">
    <source>
        <dbReference type="ARBA" id="ARBA00004935"/>
    </source>
</evidence>
<evidence type="ECO:0000256" key="6">
    <source>
        <dbReference type="RuleBase" id="RU003718"/>
    </source>
</evidence>
<evidence type="ECO:0000256" key="3">
    <source>
        <dbReference type="ARBA" id="ARBA00022676"/>
    </source>
</evidence>
<evidence type="ECO:0000313" key="8">
    <source>
        <dbReference type="EMBL" id="EEF41809.1"/>
    </source>
</evidence>
<keyword evidence="3 6" id="KW-0328">Glycosyltransferase</keyword>
<proteinExistence type="inferred from homology"/>
<dbReference type="AlphaFoldDB" id="B9S3K7"/>
<comment type="similarity">
    <text evidence="2 6">Belongs to the UDP-glycosyltransferase family.</text>
</comment>
<evidence type="ECO:0000256" key="7">
    <source>
        <dbReference type="RuleBase" id="RU362057"/>
    </source>
</evidence>
<dbReference type="InterPro" id="IPR002213">
    <property type="entry name" value="UDP_glucos_trans"/>
</dbReference>
<dbReference type="GO" id="GO:0009718">
    <property type="term" value="P:anthocyanin-containing compound biosynthetic process"/>
    <property type="evidence" value="ECO:0007669"/>
    <property type="project" value="UniProtKB-UniPathway"/>
</dbReference>
<dbReference type="FunCoup" id="B9S3K7">
    <property type="interactions" value="442"/>
</dbReference>
<dbReference type="GO" id="GO:0047213">
    <property type="term" value="F:anthocyanidin 3-O-glucosyltransferase activity"/>
    <property type="evidence" value="ECO:0007669"/>
    <property type="project" value="UniProtKB-EC"/>
</dbReference>
<evidence type="ECO:0000256" key="5">
    <source>
        <dbReference type="ARBA" id="ARBA00047606"/>
    </source>
</evidence>
<dbReference type="FunFam" id="3.40.50.2000:FF:000060">
    <property type="entry name" value="Glycosyltransferase"/>
    <property type="match status" value="1"/>
</dbReference>
<comment type="pathway">
    <text evidence="1">Pigment biosynthesis; anthocyanin biosynthesis.</text>
</comment>
<dbReference type="InParanoid" id="B9S3K7"/>
<dbReference type="PROSITE" id="PS00375">
    <property type="entry name" value="UDPGT"/>
    <property type="match status" value="1"/>
</dbReference>
<evidence type="ECO:0000256" key="2">
    <source>
        <dbReference type="ARBA" id="ARBA00009995"/>
    </source>
</evidence>
<dbReference type="OrthoDB" id="5835829at2759"/>
<keyword evidence="4 6" id="KW-0808">Transferase</keyword>
<dbReference type="EC" id="2.4.1.-" evidence="7"/>
<reference evidence="9" key="1">
    <citation type="journal article" date="2010" name="Nat. Biotechnol.">
        <title>Draft genome sequence of the oilseed species Ricinus communis.</title>
        <authorList>
            <person name="Chan A.P."/>
            <person name="Crabtree J."/>
            <person name="Zhao Q."/>
            <person name="Lorenzi H."/>
            <person name="Orvis J."/>
            <person name="Puiu D."/>
            <person name="Melake-Berhan A."/>
            <person name="Jones K.M."/>
            <person name="Redman J."/>
            <person name="Chen G."/>
            <person name="Cahoon E.B."/>
            <person name="Gedil M."/>
            <person name="Stanke M."/>
            <person name="Haas B.J."/>
            <person name="Wortman J.R."/>
            <person name="Fraser-Liggett C.M."/>
            <person name="Ravel J."/>
            <person name="Rabinowicz P.D."/>
        </authorList>
    </citation>
    <scope>NUCLEOTIDE SEQUENCE [LARGE SCALE GENOMIC DNA]</scope>
    <source>
        <strain evidence="9">cv. Hale</strain>
    </source>
</reference>
<dbReference type="EMBL" id="EQ973859">
    <property type="protein sequence ID" value="EEF41809.1"/>
    <property type="molecule type" value="Genomic_DNA"/>
</dbReference>
<evidence type="ECO:0000256" key="4">
    <source>
        <dbReference type="ARBA" id="ARBA00022679"/>
    </source>
</evidence>
<accession>B9S3K7</accession>
<dbReference type="CDD" id="cd03784">
    <property type="entry name" value="GT1_Gtf-like"/>
    <property type="match status" value="1"/>
</dbReference>
<dbReference type="Pfam" id="PF00201">
    <property type="entry name" value="UDPGT"/>
    <property type="match status" value="1"/>
</dbReference>
<evidence type="ECO:0000313" key="9">
    <source>
        <dbReference type="Proteomes" id="UP000008311"/>
    </source>
</evidence>
<protein>
    <recommendedName>
        <fullName evidence="7">Glycosyltransferase</fullName>
        <ecNumber evidence="7">2.4.1.-</ecNumber>
    </recommendedName>
</protein>
<dbReference type="SUPFAM" id="SSF53756">
    <property type="entry name" value="UDP-Glycosyltransferase/glycogen phosphorylase"/>
    <property type="match status" value="1"/>
</dbReference>
<comment type="catalytic activity">
    <reaction evidence="5">
        <text>an anthocyanidin + UDP-alpha-D-glucose + H(+) = an anthocyanidin 3-O-beta-D-glucoside + UDP</text>
        <dbReference type="Rhea" id="RHEA:20093"/>
        <dbReference type="ChEBI" id="CHEBI:15378"/>
        <dbReference type="ChEBI" id="CHEBI:16307"/>
        <dbReference type="ChEBI" id="CHEBI:58223"/>
        <dbReference type="ChEBI" id="CHEBI:58885"/>
        <dbReference type="ChEBI" id="CHEBI:143576"/>
        <dbReference type="EC" id="2.4.1.115"/>
    </reaction>
</comment>
<dbReference type="eggNOG" id="KOG1192">
    <property type="taxonomic scope" value="Eukaryota"/>
</dbReference>
<organism evidence="8 9">
    <name type="scientific">Ricinus communis</name>
    <name type="common">Castor bean</name>
    <dbReference type="NCBI Taxonomy" id="3988"/>
    <lineage>
        <taxon>Eukaryota</taxon>
        <taxon>Viridiplantae</taxon>
        <taxon>Streptophyta</taxon>
        <taxon>Embryophyta</taxon>
        <taxon>Tracheophyta</taxon>
        <taxon>Spermatophyta</taxon>
        <taxon>Magnoliopsida</taxon>
        <taxon>eudicotyledons</taxon>
        <taxon>Gunneridae</taxon>
        <taxon>Pentapetalae</taxon>
        <taxon>rosids</taxon>
        <taxon>fabids</taxon>
        <taxon>Malpighiales</taxon>
        <taxon>Euphorbiaceae</taxon>
        <taxon>Acalyphoideae</taxon>
        <taxon>Acalypheae</taxon>
        <taxon>Ricinus</taxon>
    </lineage>
</organism>
<sequence length="469" mass="51863">MKKPELVFVPIPGAGHLTSAVEAAKLLLDRDARLSISILILRRSSDGKVVSDLIDSLTATTTTRRIQFINLPVEDTESMGLNFIEKYKPHIREAVSKLASRSDFTLAGFVLDMFCMPVMDVANEFGVPSYVFFTSGAAFLSFMLHIQALHDEQDMDPTQFKNSDDELALPCFINPLPARILPSVVLEKEWISLFLGMARRFKEAKGIVVNTFMELESSALNSLSDGTIRSPPVYPVGPILNVKGGDSVKSDGSKIIMEWLDNQPPSSVVFLCFGSMGGFREDQAKEIAFALEGSGQRFLWSLRQPSPTGKMTGSTDYQNLERSLPEGFLDRTAGIGMVIGWAPQVAVLAHPAIGGFVSHCGWNSTLESIWYGVPIATWPMYAEQQFNAFQLVKELGLAVEITVDYRKDSDVIVKAADIERGIRCVMEHDSEIRMKVKDMSEKSRKVLMDGGSSFSSLNRLIEDIVDNMP</sequence>
<dbReference type="Proteomes" id="UP000008311">
    <property type="component" value="Unassembled WGS sequence"/>
</dbReference>
<dbReference type="Gene3D" id="3.40.50.2000">
    <property type="entry name" value="Glycogen Phosphorylase B"/>
    <property type="match status" value="2"/>
</dbReference>
<dbReference type="GO" id="GO:0035251">
    <property type="term" value="F:UDP-glucosyltransferase activity"/>
    <property type="evidence" value="ECO:0000318"/>
    <property type="project" value="GO_Central"/>
</dbReference>
<dbReference type="InterPro" id="IPR035595">
    <property type="entry name" value="UDP_glycos_trans_CS"/>
</dbReference>
<dbReference type="KEGG" id="rcu:8270517"/>
<name>B9S3K7_RICCO</name>
<dbReference type="UniPathway" id="UPA00009"/>
<dbReference type="PANTHER" id="PTHR48048:SF45">
    <property type="entry name" value="GLYCOSYLTRANSFERASE"/>
    <property type="match status" value="1"/>
</dbReference>
<gene>
    <name evidence="8" type="ORF">RCOM_0671050</name>
</gene>